<dbReference type="RefSeq" id="WP_036781846.1">
    <property type="nucleotide sequence ID" value="NZ_AVBG01000004.1"/>
</dbReference>
<dbReference type="STRING" id="1385513.N780_15670"/>
<feature type="compositionally biased region" description="Basic and acidic residues" evidence="1">
    <location>
        <begin position="191"/>
        <end position="202"/>
    </location>
</feature>
<feature type="region of interest" description="Disordered" evidence="1">
    <location>
        <begin position="181"/>
        <end position="202"/>
    </location>
</feature>
<dbReference type="EMBL" id="AVBG01000004">
    <property type="protein sequence ID" value="KGP91991.1"/>
    <property type="molecule type" value="Genomic_DNA"/>
</dbReference>
<evidence type="ECO:0000313" key="2">
    <source>
        <dbReference type="EMBL" id="KGP91991.1"/>
    </source>
</evidence>
<dbReference type="Proteomes" id="UP000030153">
    <property type="component" value="Unassembled WGS sequence"/>
</dbReference>
<dbReference type="OrthoDB" id="2436339at2"/>
<gene>
    <name evidence="2" type="ORF">N780_15670</name>
</gene>
<reference evidence="2 3" key="1">
    <citation type="submission" date="2013-08" db="EMBL/GenBank/DDBJ databases">
        <title>Genome of Pontibacillus chungwhensis.</title>
        <authorList>
            <person name="Wang Q."/>
            <person name="Wang G."/>
        </authorList>
    </citation>
    <scope>NUCLEOTIDE SEQUENCE [LARGE SCALE GENOMIC DNA]</scope>
    <source>
        <strain evidence="2 3">BH030062</strain>
    </source>
</reference>
<sequence length="202" mass="23493">MNKLIAYAIFGTVLLTGCQSVPSEEAKAGEPENEDQAVMKEEEHTFDEYKEMFKESATEAEAFGVHDEEVEKWITRIIYQSKRNGNDNIKEEMVLEQAKESHQEQKDWKRHAKKAYEVKVTAEEVDRYIEEGPDQMEVMEQQAVAEALGMTPKEFNHSFDRDHYELAVLFEKLIPKLREKYDEGSPGNLIERFKEEASKHSE</sequence>
<organism evidence="2 3">
    <name type="scientific">Pontibacillus chungwhensis BH030062</name>
    <dbReference type="NCBI Taxonomy" id="1385513"/>
    <lineage>
        <taxon>Bacteria</taxon>
        <taxon>Bacillati</taxon>
        <taxon>Bacillota</taxon>
        <taxon>Bacilli</taxon>
        <taxon>Bacillales</taxon>
        <taxon>Bacillaceae</taxon>
        <taxon>Pontibacillus</taxon>
    </lineage>
</organism>
<dbReference type="PROSITE" id="PS51257">
    <property type="entry name" value="PROKAR_LIPOPROTEIN"/>
    <property type="match status" value="1"/>
</dbReference>
<dbReference type="AlphaFoldDB" id="A0A0A2UZL0"/>
<evidence type="ECO:0000256" key="1">
    <source>
        <dbReference type="SAM" id="MobiDB-lite"/>
    </source>
</evidence>
<comment type="caution">
    <text evidence="2">The sequence shown here is derived from an EMBL/GenBank/DDBJ whole genome shotgun (WGS) entry which is preliminary data.</text>
</comment>
<evidence type="ECO:0000313" key="3">
    <source>
        <dbReference type="Proteomes" id="UP000030153"/>
    </source>
</evidence>
<protein>
    <recommendedName>
        <fullName evidence="4">Lipoprotein</fullName>
    </recommendedName>
</protein>
<evidence type="ECO:0008006" key="4">
    <source>
        <dbReference type="Google" id="ProtNLM"/>
    </source>
</evidence>
<dbReference type="eggNOG" id="ENOG50338Z5">
    <property type="taxonomic scope" value="Bacteria"/>
</dbReference>
<proteinExistence type="predicted"/>
<keyword evidence="3" id="KW-1185">Reference proteome</keyword>
<accession>A0A0A2UZL0</accession>
<name>A0A0A2UZL0_9BACI</name>